<comment type="caution">
    <text evidence="3">The sequence shown here is derived from an EMBL/GenBank/DDBJ whole genome shotgun (WGS) entry which is preliminary data.</text>
</comment>
<feature type="compositionally biased region" description="Basic and acidic residues" evidence="1">
    <location>
        <begin position="47"/>
        <end position="62"/>
    </location>
</feature>
<sequence length="205" mass="22158">MLPPPVRALRSASYGVLALGTALALSACSGPDPDELRAGPVPETSPELDKSELPPKPKEDAPITERVEWSLIETTSVYARWYGDGIEADCPGIKGTGGFGSQDVTCTVAVDGVSAEWDVSVGSIMSEFEPLDGRHVVRDAVEDVARFETGSEHVRCEMDKVQLASPDDEEPITCVWATEDDHGRLALMLDDMQFSDKSFWLTSAE</sequence>
<evidence type="ECO:0000256" key="1">
    <source>
        <dbReference type="SAM" id="MobiDB-lite"/>
    </source>
</evidence>
<organism evidence="3 4">
    <name type="scientific">Nocardiopsis rhodophaea</name>
    <dbReference type="NCBI Taxonomy" id="280238"/>
    <lineage>
        <taxon>Bacteria</taxon>
        <taxon>Bacillati</taxon>
        <taxon>Actinomycetota</taxon>
        <taxon>Actinomycetes</taxon>
        <taxon>Streptosporangiales</taxon>
        <taxon>Nocardiopsidaceae</taxon>
        <taxon>Nocardiopsis</taxon>
    </lineage>
</organism>
<evidence type="ECO:0000256" key="2">
    <source>
        <dbReference type="SAM" id="SignalP"/>
    </source>
</evidence>
<reference evidence="3 4" key="1">
    <citation type="journal article" date="2019" name="Int. J. Syst. Evol. Microbiol.">
        <title>The Global Catalogue of Microorganisms (GCM) 10K type strain sequencing project: providing services to taxonomists for standard genome sequencing and annotation.</title>
        <authorList>
            <consortium name="The Broad Institute Genomics Platform"/>
            <consortium name="The Broad Institute Genome Sequencing Center for Infectious Disease"/>
            <person name="Wu L."/>
            <person name="Ma J."/>
        </authorList>
    </citation>
    <scope>NUCLEOTIDE SEQUENCE [LARGE SCALE GENOMIC DNA]</scope>
    <source>
        <strain evidence="3 4">JCM 15313</strain>
    </source>
</reference>
<evidence type="ECO:0000313" key="4">
    <source>
        <dbReference type="Proteomes" id="UP001501585"/>
    </source>
</evidence>
<dbReference type="Proteomes" id="UP001501585">
    <property type="component" value="Unassembled WGS sequence"/>
</dbReference>
<keyword evidence="4" id="KW-1185">Reference proteome</keyword>
<proteinExistence type="predicted"/>
<keyword evidence="2" id="KW-0732">Signal</keyword>
<dbReference type="PROSITE" id="PS51257">
    <property type="entry name" value="PROKAR_LIPOPROTEIN"/>
    <property type="match status" value="1"/>
</dbReference>
<protein>
    <recommendedName>
        <fullName evidence="5">Lipoprotein</fullName>
    </recommendedName>
</protein>
<feature type="chain" id="PRO_5047437685" description="Lipoprotein" evidence="2">
    <location>
        <begin position="28"/>
        <end position="205"/>
    </location>
</feature>
<accession>A0ABN2TGT9</accession>
<evidence type="ECO:0000313" key="3">
    <source>
        <dbReference type="EMBL" id="GAA2008976.1"/>
    </source>
</evidence>
<feature type="signal peptide" evidence="2">
    <location>
        <begin position="1"/>
        <end position="27"/>
    </location>
</feature>
<name>A0ABN2TGT9_9ACTN</name>
<evidence type="ECO:0008006" key="5">
    <source>
        <dbReference type="Google" id="ProtNLM"/>
    </source>
</evidence>
<gene>
    <name evidence="3" type="ORF">GCM10009799_40960</name>
</gene>
<feature type="region of interest" description="Disordered" evidence="1">
    <location>
        <begin position="29"/>
        <end position="62"/>
    </location>
</feature>
<dbReference type="EMBL" id="BAAAPC010000019">
    <property type="protein sequence ID" value="GAA2008976.1"/>
    <property type="molecule type" value="Genomic_DNA"/>
</dbReference>